<dbReference type="InParanoid" id="A0A146G3N7"/>
<protein>
    <recommendedName>
        <fullName evidence="3">DUF4410 domain-containing protein</fullName>
    </recommendedName>
</protein>
<dbReference type="Pfam" id="PF14366">
    <property type="entry name" value="DUF4410"/>
    <property type="match status" value="1"/>
</dbReference>
<sequence>MTTARFLKTSLAAAALGLALLLGAGCASVSVKESNWVMEPPRLPSRIYVAPFTIRDDGMRVDRQGLDLYEFRQQFAQDFAAALAERLNKNVAPSQAGPPPPQPAPGTWVITGEFVRMNQGSRALRGLVGLGFGGTKMETITRIWQIGPGGQPVIIGGIITVGGSGAAPGAIPSGPYTGGPTLVLTASSTGLSFDAKRSARMITATISEKLTAMGYNLPTRPMRPKRLGSLPIL</sequence>
<dbReference type="OrthoDB" id="187959at2"/>
<dbReference type="EMBL" id="BDCO01000002">
    <property type="protein sequence ID" value="GAT32439.1"/>
    <property type="molecule type" value="Genomic_DNA"/>
</dbReference>
<proteinExistence type="predicted"/>
<gene>
    <name evidence="1" type="ORF">TSACC_2837</name>
</gene>
<dbReference type="InterPro" id="IPR025522">
    <property type="entry name" value="DUF4410"/>
</dbReference>
<evidence type="ECO:0008006" key="3">
    <source>
        <dbReference type="Google" id="ProtNLM"/>
    </source>
</evidence>
<name>A0A146G3N7_TERSA</name>
<dbReference type="AlphaFoldDB" id="A0A146G3N7"/>
<evidence type="ECO:0000313" key="1">
    <source>
        <dbReference type="EMBL" id="GAT32439.1"/>
    </source>
</evidence>
<dbReference type="RefSeq" id="WP_075078270.1">
    <property type="nucleotide sequence ID" value="NZ_BDCO01000002.1"/>
</dbReference>
<keyword evidence="2" id="KW-1185">Reference proteome</keyword>
<dbReference type="Proteomes" id="UP000076023">
    <property type="component" value="Unassembled WGS sequence"/>
</dbReference>
<dbReference type="PROSITE" id="PS51257">
    <property type="entry name" value="PROKAR_LIPOPROTEIN"/>
    <property type="match status" value="1"/>
</dbReference>
<organism evidence="1 2">
    <name type="scientific">Terrimicrobium sacchariphilum</name>
    <dbReference type="NCBI Taxonomy" id="690879"/>
    <lineage>
        <taxon>Bacteria</taxon>
        <taxon>Pseudomonadati</taxon>
        <taxon>Verrucomicrobiota</taxon>
        <taxon>Terrimicrobiia</taxon>
        <taxon>Terrimicrobiales</taxon>
        <taxon>Terrimicrobiaceae</taxon>
        <taxon>Terrimicrobium</taxon>
    </lineage>
</organism>
<evidence type="ECO:0000313" key="2">
    <source>
        <dbReference type="Proteomes" id="UP000076023"/>
    </source>
</evidence>
<comment type="caution">
    <text evidence="1">The sequence shown here is derived from an EMBL/GenBank/DDBJ whole genome shotgun (WGS) entry which is preliminary data.</text>
</comment>
<reference evidence="2" key="1">
    <citation type="journal article" date="2017" name="Genome Announc.">
        <title>Draft Genome Sequence of Terrimicrobium sacchariphilum NM-5T, a Facultative Anaerobic Soil Bacterium of the Class Spartobacteria.</title>
        <authorList>
            <person name="Qiu Y.L."/>
            <person name="Tourlousse D.M."/>
            <person name="Matsuura N."/>
            <person name="Ohashi A."/>
            <person name="Sekiguchi Y."/>
        </authorList>
    </citation>
    <scope>NUCLEOTIDE SEQUENCE [LARGE SCALE GENOMIC DNA]</scope>
    <source>
        <strain evidence="2">NM-5</strain>
    </source>
</reference>
<accession>A0A146G3N7</accession>